<gene>
    <name evidence="2" type="ORF">SAMN05444342_2208</name>
    <name evidence="1" type="ORF">ZOD2009_10025</name>
</gene>
<evidence type="ECO:0000313" key="1">
    <source>
        <dbReference type="EMBL" id="EFW91806.1"/>
    </source>
</evidence>
<dbReference type="EMBL" id="AEMG01000009">
    <property type="protein sequence ID" value="EFW91806.1"/>
    <property type="molecule type" value="Genomic_DNA"/>
</dbReference>
<protein>
    <recommendedName>
        <fullName evidence="5">Glycoside hydrolase</fullName>
    </recommendedName>
</protein>
<evidence type="ECO:0000313" key="2">
    <source>
        <dbReference type="EMBL" id="SHK79668.1"/>
    </source>
</evidence>
<dbReference type="SUPFAM" id="SSF51445">
    <property type="entry name" value="(Trans)glycosidases"/>
    <property type="match status" value="1"/>
</dbReference>
<dbReference type="InterPro" id="IPR017853">
    <property type="entry name" value="GH"/>
</dbReference>
<name>E7QT77_HALPU</name>
<sequence>MYLPARAMNSFQMWHTYERGVTERDMGFADRLNLNAIRTWLSYEAWHKDRASFGRALDHFLSSADSHGIRVLLGVFEGVGRPPVPKNLYDTDPWTGTSVWSPAKHVMRNRDEWDGPKRFVEWIMNRYRDDERVLAIEVMNEPGWRPWKKRFAREMFQYTRERRGEVPLTIGATSFANATDYYDWGIDVVQFHYNYPNTTDIYRGVLQQANELRNSISKPVWLTEWQRVANFGWGQKDVSAAQRGPDYASLAPVIRKSGVGNFFWSLMLKPAYMLSQRKRGILNGVFHEDGAVWSTEDASALKAMSGDDTFNGRERKEWPDWAKKVIEKA</sequence>
<dbReference type="Proteomes" id="UP000184203">
    <property type="component" value="Unassembled WGS sequence"/>
</dbReference>
<reference evidence="1 3" key="1">
    <citation type="journal article" date="2014" name="ISME J.">
        <title>Trehalose/2-sulfotrehalose biosynthesis and glycine-betaine uptake are widely spread mechanisms for osmoadaptation in the Halobacteriales.</title>
        <authorList>
            <person name="Youssef N.H."/>
            <person name="Savage-Ashlock K.N."/>
            <person name="McCully A.L."/>
            <person name="Luedtke B."/>
            <person name="Shaw E.I."/>
            <person name="Hoff W.D."/>
            <person name="Elshahed M.S."/>
        </authorList>
    </citation>
    <scope>NUCLEOTIDE SEQUENCE [LARGE SCALE GENOMIC DNA]</scope>
    <source>
        <strain evidence="1 3">DX253</strain>
    </source>
</reference>
<dbReference type="STRING" id="797209.GCA_000376445_02790"/>
<keyword evidence="4" id="KW-1185">Reference proteome</keyword>
<reference evidence="2" key="2">
    <citation type="submission" date="2016-11" db="EMBL/GenBank/DDBJ databases">
        <authorList>
            <person name="Jaros S."/>
            <person name="Januszkiewicz K."/>
            <person name="Wedrychowicz H."/>
        </authorList>
    </citation>
    <scope>NUCLEOTIDE SEQUENCE [LARGE SCALE GENOMIC DNA]</scope>
    <source>
        <strain evidence="2">DX253</strain>
    </source>
</reference>
<dbReference type="EMBL" id="FRAN01000003">
    <property type="protein sequence ID" value="SHK79668.1"/>
    <property type="molecule type" value="Genomic_DNA"/>
</dbReference>
<dbReference type="OrthoDB" id="297801at2157"/>
<evidence type="ECO:0000313" key="4">
    <source>
        <dbReference type="Proteomes" id="UP000184203"/>
    </source>
</evidence>
<proteinExistence type="predicted"/>
<dbReference type="Gene3D" id="3.20.20.80">
    <property type="entry name" value="Glycosidases"/>
    <property type="match status" value="1"/>
</dbReference>
<evidence type="ECO:0000313" key="3">
    <source>
        <dbReference type="Proteomes" id="UP000003751"/>
    </source>
</evidence>
<organism evidence="1 3">
    <name type="scientific">Haladaptatus paucihalophilus DX253</name>
    <dbReference type="NCBI Taxonomy" id="797209"/>
    <lineage>
        <taxon>Archaea</taxon>
        <taxon>Methanobacteriati</taxon>
        <taxon>Methanobacteriota</taxon>
        <taxon>Stenosarchaea group</taxon>
        <taxon>Halobacteria</taxon>
        <taxon>Halobacteriales</taxon>
        <taxon>Haladaptataceae</taxon>
        <taxon>Haladaptatus</taxon>
    </lineage>
</organism>
<evidence type="ECO:0008006" key="5">
    <source>
        <dbReference type="Google" id="ProtNLM"/>
    </source>
</evidence>
<reference evidence="4" key="3">
    <citation type="submission" date="2016-11" db="EMBL/GenBank/DDBJ databases">
        <authorList>
            <person name="Varghese N."/>
            <person name="Submissions S."/>
        </authorList>
    </citation>
    <scope>NUCLEOTIDE SEQUENCE [LARGE SCALE GENOMIC DNA]</scope>
    <source>
        <strain evidence="4">DX253</strain>
    </source>
</reference>
<dbReference type="AlphaFoldDB" id="E7QT77"/>
<dbReference type="Proteomes" id="UP000003751">
    <property type="component" value="Unassembled WGS sequence"/>
</dbReference>
<accession>E7QT77</accession>
<dbReference type="PATRIC" id="fig|797209.4.peg.1961"/>